<name>A0A835C8B7_9FABA</name>
<comment type="caution">
    <text evidence="1">The sequence shown here is derived from an EMBL/GenBank/DDBJ whole genome shotgun (WGS) entry which is preliminary data.</text>
</comment>
<evidence type="ECO:0000313" key="1">
    <source>
        <dbReference type="EMBL" id="KAF7833460.1"/>
    </source>
</evidence>
<sequence length="116" mass="12951">MGYPLWLILGLEVEGFPSFYEPPPSVKDVVLGEARVAVKSRDPERKLRSLREVVPQPYEMLVATLGRKFLFAPSSYYIAILQNLKDGGLNFSSYMNLEDKVVLKGGGNVMSTSRPN</sequence>
<dbReference type="Proteomes" id="UP000634136">
    <property type="component" value="Unassembled WGS sequence"/>
</dbReference>
<accession>A0A835C8B7</accession>
<organism evidence="1 2">
    <name type="scientific">Senna tora</name>
    <dbReference type="NCBI Taxonomy" id="362788"/>
    <lineage>
        <taxon>Eukaryota</taxon>
        <taxon>Viridiplantae</taxon>
        <taxon>Streptophyta</taxon>
        <taxon>Embryophyta</taxon>
        <taxon>Tracheophyta</taxon>
        <taxon>Spermatophyta</taxon>
        <taxon>Magnoliopsida</taxon>
        <taxon>eudicotyledons</taxon>
        <taxon>Gunneridae</taxon>
        <taxon>Pentapetalae</taxon>
        <taxon>rosids</taxon>
        <taxon>fabids</taxon>
        <taxon>Fabales</taxon>
        <taxon>Fabaceae</taxon>
        <taxon>Caesalpinioideae</taxon>
        <taxon>Cassia clade</taxon>
        <taxon>Senna</taxon>
    </lineage>
</organism>
<protein>
    <submittedName>
        <fullName evidence="1">Uncharacterized protein</fullName>
    </submittedName>
</protein>
<proteinExistence type="predicted"/>
<dbReference type="AlphaFoldDB" id="A0A835C8B7"/>
<dbReference type="EMBL" id="JAAIUW010000005">
    <property type="protein sequence ID" value="KAF7833460.1"/>
    <property type="molecule type" value="Genomic_DNA"/>
</dbReference>
<gene>
    <name evidence="1" type="ORF">G2W53_015793</name>
</gene>
<keyword evidence="2" id="KW-1185">Reference proteome</keyword>
<evidence type="ECO:0000313" key="2">
    <source>
        <dbReference type="Proteomes" id="UP000634136"/>
    </source>
</evidence>
<reference evidence="1" key="1">
    <citation type="submission" date="2020-09" db="EMBL/GenBank/DDBJ databases">
        <title>Genome-Enabled Discovery of Anthraquinone Biosynthesis in Senna tora.</title>
        <authorList>
            <person name="Kang S.-H."/>
            <person name="Pandey R.P."/>
            <person name="Lee C.-M."/>
            <person name="Sim J.-S."/>
            <person name="Jeong J.-T."/>
            <person name="Choi B.-S."/>
            <person name="Jung M."/>
            <person name="Ginzburg D."/>
            <person name="Zhao K."/>
            <person name="Won S.Y."/>
            <person name="Oh T.-J."/>
            <person name="Yu Y."/>
            <person name="Kim N.-H."/>
            <person name="Lee O.R."/>
            <person name="Lee T.-H."/>
            <person name="Bashyal P."/>
            <person name="Kim T.-S."/>
            <person name="Lee W.-H."/>
            <person name="Kawkins C."/>
            <person name="Kim C.-K."/>
            <person name="Kim J.S."/>
            <person name="Ahn B.O."/>
            <person name="Rhee S.Y."/>
            <person name="Sohng J.K."/>
        </authorList>
    </citation>
    <scope>NUCLEOTIDE SEQUENCE</scope>
    <source>
        <tissue evidence="1">Leaf</tissue>
    </source>
</reference>